<evidence type="ECO:0000313" key="5">
    <source>
        <dbReference type="EMBL" id="KAL1398790.1"/>
    </source>
</evidence>
<dbReference type="InterPro" id="IPR014756">
    <property type="entry name" value="Ig_E-set"/>
</dbReference>
<name>A0ABD1DGL1_CULPP</name>
<dbReference type="SUPFAM" id="SSF81296">
    <property type="entry name" value="E set domains"/>
    <property type="match status" value="2"/>
</dbReference>
<dbReference type="InterPro" id="IPR011022">
    <property type="entry name" value="Arrestin_C-like"/>
</dbReference>
<keyword evidence="2" id="KW-0716">Sensory transduction</keyword>
<evidence type="ECO:0000256" key="1">
    <source>
        <dbReference type="ARBA" id="ARBA00005298"/>
    </source>
</evidence>
<sequence>MPKEKSSKRVNCDILFDNNPNGIFKAGDAVSGSVTLTLTQLKKVRGVCLLITGFAETFWTSKVPHGPNNKKTKAQFKGREDFIAQKSYLVGSETGNPIDLPIGTSNYTFQLNIPQNVPTSMEGKYGHVRYVVKVTLERPWKHDQNFQMPFTVLAKVEFDEGNAALARPIKVEDQLRFYCWICRSAPLMVTATIPRSGYVPGDTIKVVLAVNNLSKEDVSEIVVKFQKVITFMSQVQVVEETQLYAESKMIKYETLEIQKTLPVARLANETFEKHFSLGPITPTEDRNSKIIKIGYELDILVRPKLSTKKIELVIPVVIGSAGLKTEEAIEFARSTGIDKLAAGLERENPSAPPPPYYENDTGDLYPVSSLQKAYERELSSEECDERDKY</sequence>
<evidence type="ECO:0000256" key="2">
    <source>
        <dbReference type="ARBA" id="ARBA00022606"/>
    </source>
</evidence>
<dbReference type="InterPro" id="IPR014752">
    <property type="entry name" value="Arrestin-like_C"/>
</dbReference>
<protein>
    <recommendedName>
        <fullName evidence="4">Arrestin C-terminal-like domain-containing protein</fullName>
    </recommendedName>
</protein>
<dbReference type="PANTHER" id="PTHR11188:SF167">
    <property type="entry name" value="ARRESTIN C-TERMINAL-LIKE DOMAIN-CONTAINING PROTEIN-RELATED"/>
    <property type="match status" value="1"/>
</dbReference>
<feature type="domain" description="Arrestin C-terminal-like" evidence="4">
    <location>
        <begin position="183"/>
        <end position="323"/>
    </location>
</feature>
<evidence type="ECO:0000259" key="4">
    <source>
        <dbReference type="SMART" id="SM01017"/>
    </source>
</evidence>
<dbReference type="EMBL" id="JBEHCU010005771">
    <property type="protein sequence ID" value="KAL1398790.1"/>
    <property type="molecule type" value="Genomic_DNA"/>
</dbReference>
<keyword evidence="6" id="KW-1185">Reference proteome</keyword>
<reference evidence="5 6" key="1">
    <citation type="submission" date="2024-05" db="EMBL/GenBank/DDBJ databases">
        <title>Culex pipiens pipiens assembly and annotation.</title>
        <authorList>
            <person name="Alout H."/>
            <person name="Durand T."/>
        </authorList>
    </citation>
    <scope>NUCLEOTIDE SEQUENCE [LARGE SCALE GENOMIC DNA]</scope>
    <source>
        <strain evidence="5">HA-2024</strain>
        <tissue evidence="5">Whole body</tissue>
    </source>
</reference>
<dbReference type="AlphaFoldDB" id="A0ABD1DGL1"/>
<proteinExistence type="inferred from homology"/>
<dbReference type="Pfam" id="PF02752">
    <property type="entry name" value="Arrestin_C"/>
    <property type="match status" value="1"/>
</dbReference>
<accession>A0ABD1DGL1</accession>
<comment type="similarity">
    <text evidence="1">Belongs to the arrestin family.</text>
</comment>
<evidence type="ECO:0000313" key="6">
    <source>
        <dbReference type="Proteomes" id="UP001562425"/>
    </source>
</evidence>
<dbReference type="PANTHER" id="PTHR11188">
    <property type="entry name" value="ARRESTIN DOMAIN CONTAINING PROTEIN"/>
    <property type="match status" value="1"/>
</dbReference>
<dbReference type="InterPro" id="IPR050357">
    <property type="entry name" value="Arrestin_domain-protein"/>
</dbReference>
<feature type="region of interest" description="Disordered" evidence="3">
    <location>
        <begin position="342"/>
        <end position="364"/>
    </location>
</feature>
<gene>
    <name evidence="5" type="ORF">pipiens_008683</name>
</gene>
<dbReference type="SMART" id="SM01017">
    <property type="entry name" value="Arrestin_C"/>
    <property type="match status" value="1"/>
</dbReference>
<evidence type="ECO:0000256" key="3">
    <source>
        <dbReference type="SAM" id="MobiDB-lite"/>
    </source>
</evidence>
<comment type="caution">
    <text evidence="5">The sequence shown here is derived from an EMBL/GenBank/DDBJ whole genome shotgun (WGS) entry which is preliminary data.</text>
</comment>
<dbReference type="InterPro" id="IPR011021">
    <property type="entry name" value="Arrestin-like_N"/>
</dbReference>
<dbReference type="Proteomes" id="UP001562425">
    <property type="component" value="Unassembled WGS sequence"/>
</dbReference>
<dbReference type="Gene3D" id="2.60.40.640">
    <property type="match status" value="2"/>
</dbReference>
<organism evidence="5 6">
    <name type="scientific">Culex pipiens pipiens</name>
    <name type="common">Northern house mosquito</name>
    <dbReference type="NCBI Taxonomy" id="38569"/>
    <lineage>
        <taxon>Eukaryota</taxon>
        <taxon>Metazoa</taxon>
        <taxon>Ecdysozoa</taxon>
        <taxon>Arthropoda</taxon>
        <taxon>Hexapoda</taxon>
        <taxon>Insecta</taxon>
        <taxon>Pterygota</taxon>
        <taxon>Neoptera</taxon>
        <taxon>Endopterygota</taxon>
        <taxon>Diptera</taxon>
        <taxon>Nematocera</taxon>
        <taxon>Culicoidea</taxon>
        <taxon>Culicidae</taxon>
        <taxon>Culicinae</taxon>
        <taxon>Culicini</taxon>
        <taxon>Culex</taxon>
        <taxon>Culex</taxon>
    </lineage>
</organism>
<dbReference type="Pfam" id="PF00339">
    <property type="entry name" value="Arrestin_N"/>
    <property type="match status" value="1"/>
</dbReference>